<evidence type="ECO:0000256" key="4">
    <source>
        <dbReference type="ARBA" id="ARBA00023136"/>
    </source>
</evidence>
<keyword evidence="3 5" id="KW-1133">Transmembrane helix</keyword>
<evidence type="ECO:0000256" key="5">
    <source>
        <dbReference type="SAM" id="Phobius"/>
    </source>
</evidence>
<keyword evidence="4 5" id="KW-0472">Membrane</keyword>
<proteinExistence type="predicted"/>
<sequence length="37" mass="4350">MKIFKKILIYTLLGIIAIIMIFPFAWMVINTFNSEES</sequence>
<dbReference type="SUPFAM" id="SSF161098">
    <property type="entry name" value="MetI-like"/>
    <property type="match status" value="1"/>
</dbReference>
<protein>
    <submittedName>
        <fullName evidence="6">Uncharacterized protein</fullName>
    </submittedName>
</protein>
<evidence type="ECO:0000313" key="6">
    <source>
        <dbReference type="EMBL" id="GAG60772.1"/>
    </source>
</evidence>
<dbReference type="InterPro" id="IPR035906">
    <property type="entry name" value="MetI-like_sf"/>
</dbReference>
<name>X0ZRU0_9ZZZZ</name>
<gene>
    <name evidence="6" type="ORF">S01H4_07323</name>
</gene>
<reference evidence="6" key="1">
    <citation type="journal article" date="2014" name="Front. Microbiol.">
        <title>High frequency of phylogenetically diverse reductive dehalogenase-homologous genes in deep subseafloor sedimentary metagenomes.</title>
        <authorList>
            <person name="Kawai M."/>
            <person name="Futagami T."/>
            <person name="Toyoda A."/>
            <person name="Takaki Y."/>
            <person name="Nishi S."/>
            <person name="Hori S."/>
            <person name="Arai W."/>
            <person name="Tsubouchi T."/>
            <person name="Morono Y."/>
            <person name="Uchiyama I."/>
            <person name="Ito T."/>
            <person name="Fujiyama A."/>
            <person name="Inagaki F."/>
            <person name="Takami H."/>
        </authorList>
    </citation>
    <scope>NUCLEOTIDE SEQUENCE</scope>
    <source>
        <strain evidence="6">Expedition CK06-06</strain>
    </source>
</reference>
<dbReference type="GO" id="GO:0016020">
    <property type="term" value="C:membrane"/>
    <property type="evidence" value="ECO:0007669"/>
    <property type="project" value="UniProtKB-SubCell"/>
</dbReference>
<dbReference type="EMBL" id="BART01002384">
    <property type="protein sequence ID" value="GAG60772.1"/>
    <property type="molecule type" value="Genomic_DNA"/>
</dbReference>
<evidence type="ECO:0000256" key="1">
    <source>
        <dbReference type="ARBA" id="ARBA00004141"/>
    </source>
</evidence>
<comment type="caution">
    <text evidence="6">The sequence shown here is derived from an EMBL/GenBank/DDBJ whole genome shotgun (WGS) entry which is preliminary data.</text>
</comment>
<feature type="non-terminal residue" evidence="6">
    <location>
        <position position="37"/>
    </location>
</feature>
<dbReference type="AlphaFoldDB" id="X0ZRU0"/>
<evidence type="ECO:0000256" key="3">
    <source>
        <dbReference type="ARBA" id="ARBA00022989"/>
    </source>
</evidence>
<organism evidence="6">
    <name type="scientific">marine sediment metagenome</name>
    <dbReference type="NCBI Taxonomy" id="412755"/>
    <lineage>
        <taxon>unclassified sequences</taxon>
        <taxon>metagenomes</taxon>
        <taxon>ecological metagenomes</taxon>
    </lineage>
</organism>
<accession>X0ZRU0</accession>
<keyword evidence="2 5" id="KW-0812">Transmembrane</keyword>
<feature type="transmembrane region" description="Helical" evidence="5">
    <location>
        <begin position="7"/>
        <end position="29"/>
    </location>
</feature>
<comment type="subcellular location">
    <subcellularLocation>
        <location evidence="1">Membrane</location>
        <topology evidence="1">Multi-pass membrane protein</topology>
    </subcellularLocation>
</comment>
<evidence type="ECO:0000256" key="2">
    <source>
        <dbReference type="ARBA" id="ARBA00022692"/>
    </source>
</evidence>